<reference evidence="1 2" key="1">
    <citation type="submission" date="2016-06" db="EMBL/GenBank/DDBJ databases">
        <title>Gene turnover analysis identifies the evolutionary adaptation of the extremophile Acidithiobacillus caldus.</title>
        <authorList>
            <person name="Zhang X."/>
        </authorList>
    </citation>
    <scope>NUCLEOTIDE SEQUENCE [LARGE SCALE GENOMIC DNA]</scope>
    <source>
        <strain evidence="1 2">S1</strain>
    </source>
</reference>
<accession>A0A1E7YSY4</accession>
<organism evidence="1 2">
    <name type="scientific">Acidithiobacillus caldus</name>
    <dbReference type="NCBI Taxonomy" id="33059"/>
    <lineage>
        <taxon>Bacteria</taxon>
        <taxon>Pseudomonadati</taxon>
        <taxon>Pseudomonadota</taxon>
        <taxon>Acidithiobacillia</taxon>
        <taxon>Acidithiobacillales</taxon>
        <taxon>Acidithiobacillaceae</taxon>
        <taxon>Acidithiobacillus</taxon>
    </lineage>
</organism>
<dbReference type="AlphaFoldDB" id="A0A1E7YSY4"/>
<name>A0A1E7YSY4_9PROT</name>
<evidence type="ECO:0000313" key="2">
    <source>
        <dbReference type="Proteomes" id="UP000175707"/>
    </source>
</evidence>
<gene>
    <name evidence="1" type="ORF">BAE30_13100</name>
</gene>
<evidence type="ECO:0000313" key="1">
    <source>
        <dbReference type="EMBL" id="OFC49811.1"/>
    </source>
</evidence>
<dbReference type="EMBL" id="LZYH01000857">
    <property type="protein sequence ID" value="OFC49811.1"/>
    <property type="molecule type" value="Genomic_DNA"/>
</dbReference>
<proteinExistence type="predicted"/>
<sequence>MEDNARQRNTEKHARKALRGHLREPSAAHAMTTAAQLPNGRLIKIDGHTRAWLWEHGLLTPPESVLVTVIPVSDIDEAKTLYMHFDDPRAAETLQDRLDGALREHELVLRSGCFAKLYGSSLRVAHKMVFPGRQPEIYEMVGTWKPLLLAMDGFGYGRVMASVQTVMMVGFVAYAGSPMFGGVLDFWNTFFSGAKSGITRRWLPAEALRYKLNIEKAQGAGHQAMDRWMVYTAHALDHHVHGKTYIGKNDPKGPIEDASVLLKLAEQAKSRLQSVSMLDLASMVENYLSKN</sequence>
<dbReference type="Proteomes" id="UP000175707">
    <property type="component" value="Unassembled WGS sequence"/>
</dbReference>
<comment type="caution">
    <text evidence="1">The sequence shown here is derived from an EMBL/GenBank/DDBJ whole genome shotgun (WGS) entry which is preliminary data.</text>
</comment>
<dbReference type="PATRIC" id="fig|33059.14.peg.2337"/>
<protein>
    <submittedName>
        <fullName evidence="1">Uncharacterized protein</fullName>
    </submittedName>
</protein>